<sequence length="203" mass="22871">MRNHLANIITAIRIVGICVLFAFTPFFSQQVQCWVILFFAFLCLTDWVDGVVARSRFGRCTNLGKLLDPMADKLLVFTFLPLLEMGAITSCPVLIILIRDIVINTLRTLAAKKGIVLQARFSGKVKTFLQLPLIAVLLATVVVPGSQVSTIAGIFYPVIMFIQAIPDFWIDFSIWAVTFWTMWSGIEYLWANKHFLSMVIYTG</sequence>
<name>A0A2M6W1Z7_9BACT</name>
<keyword evidence="3" id="KW-0444">Lipid biosynthesis</keyword>
<accession>A0A2M6W1Z7</accession>
<dbReference type="GO" id="GO:0016020">
    <property type="term" value="C:membrane"/>
    <property type="evidence" value="ECO:0007669"/>
    <property type="project" value="UniProtKB-SubCell"/>
</dbReference>
<comment type="subcellular location">
    <subcellularLocation>
        <location evidence="1">Membrane</location>
        <topology evidence="1">Multi-pass membrane protein</topology>
    </subcellularLocation>
</comment>
<protein>
    <recommendedName>
        <fullName evidence="13">CDP-diacylglycerol--glycerol-3-phosphate 3-phosphatidyltransferase</fullName>
    </recommendedName>
</protein>
<dbReference type="InterPro" id="IPR000462">
    <property type="entry name" value="CDP-OH_P_trans"/>
</dbReference>
<evidence type="ECO:0008006" key="13">
    <source>
        <dbReference type="Google" id="ProtNLM"/>
    </source>
</evidence>
<keyword evidence="9" id="KW-1208">Phospholipid metabolism</keyword>
<gene>
    <name evidence="11" type="ORF">COU33_01145</name>
</gene>
<feature type="transmembrane region" description="Helical" evidence="10">
    <location>
        <begin position="34"/>
        <end position="53"/>
    </location>
</feature>
<reference evidence="12" key="1">
    <citation type="submission" date="2017-09" db="EMBL/GenBank/DDBJ databases">
        <title>Depth-based differentiation of microbial function through sediment-hosted aquifers and enrichment of novel symbionts in the deep terrestrial subsurface.</title>
        <authorList>
            <person name="Probst A.J."/>
            <person name="Ladd B."/>
            <person name="Jarett J.K."/>
            <person name="Geller-Mcgrath D.E."/>
            <person name="Sieber C.M.K."/>
            <person name="Emerson J.B."/>
            <person name="Anantharaman K."/>
            <person name="Thomas B.C."/>
            <person name="Malmstrom R."/>
            <person name="Stieglmeier M."/>
            <person name="Klingl A."/>
            <person name="Woyke T."/>
            <person name="Ryan C.M."/>
            <person name="Banfield J.F."/>
        </authorList>
    </citation>
    <scope>NUCLEOTIDE SEQUENCE [LARGE SCALE GENOMIC DNA]</scope>
</reference>
<evidence type="ECO:0000256" key="6">
    <source>
        <dbReference type="ARBA" id="ARBA00023098"/>
    </source>
</evidence>
<feature type="non-terminal residue" evidence="11">
    <location>
        <position position="203"/>
    </location>
</feature>
<feature type="transmembrane region" description="Helical" evidence="10">
    <location>
        <begin position="133"/>
        <end position="156"/>
    </location>
</feature>
<dbReference type="PANTHER" id="PTHR14269">
    <property type="entry name" value="CDP-DIACYLGLYCEROL--GLYCEROL-3-PHOSPHATE 3-PHOSPHATIDYLTRANSFERASE-RELATED"/>
    <property type="match status" value="1"/>
</dbReference>
<keyword evidence="5 10" id="KW-1133">Transmembrane helix</keyword>
<keyword evidence="8" id="KW-0594">Phospholipid biosynthesis</keyword>
<dbReference type="InterPro" id="IPR043130">
    <property type="entry name" value="CDP-OH_PTrfase_TM_dom"/>
</dbReference>
<evidence type="ECO:0000256" key="10">
    <source>
        <dbReference type="SAM" id="Phobius"/>
    </source>
</evidence>
<evidence type="ECO:0000256" key="1">
    <source>
        <dbReference type="ARBA" id="ARBA00004141"/>
    </source>
</evidence>
<comment type="caution">
    <text evidence="11">The sequence shown here is derived from an EMBL/GenBank/DDBJ whole genome shotgun (WGS) entry which is preliminary data.</text>
</comment>
<dbReference type="PANTHER" id="PTHR14269:SF62">
    <property type="entry name" value="CDP-DIACYLGLYCEROL--GLYCEROL-3-PHOSPHATE 3-PHOSPHATIDYLTRANSFERASE 1, CHLOROPLASTIC"/>
    <property type="match status" value="1"/>
</dbReference>
<dbReference type="Pfam" id="PF01066">
    <property type="entry name" value="CDP-OH_P_transf"/>
    <property type="match status" value="1"/>
</dbReference>
<dbReference type="InterPro" id="IPR050324">
    <property type="entry name" value="CDP-alcohol_PTase-I"/>
</dbReference>
<evidence type="ECO:0000256" key="8">
    <source>
        <dbReference type="ARBA" id="ARBA00023209"/>
    </source>
</evidence>
<feature type="transmembrane region" description="Helical" evidence="10">
    <location>
        <begin position="168"/>
        <end position="191"/>
    </location>
</feature>
<organism evidence="11 12">
    <name type="scientific">Candidatus Magasanikbacteria bacterium CG10_big_fil_rev_8_21_14_0_10_43_6</name>
    <dbReference type="NCBI Taxonomy" id="1974650"/>
    <lineage>
        <taxon>Bacteria</taxon>
        <taxon>Candidatus Magasanikiibacteriota</taxon>
    </lineage>
</organism>
<dbReference type="GO" id="GO:0008444">
    <property type="term" value="F:CDP-diacylglycerol-glycerol-3-phosphate 3-phosphatidyltransferase activity"/>
    <property type="evidence" value="ECO:0007669"/>
    <property type="project" value="InterPro"/>
</dbReference>
<evidence type="ECO:0000313" key="12">
    <source>
        <dbReference type="Proteomes" id="UP000229362"/>
    </source>
</evidence>
<dbReference type="Proteomes" id="UP000229362">
    <property type="component" value="Unassembled WGS sequence"/>
</dbReference>
<dbReference type="EMBL" id="PFBZ01000050">
    <property type="protein sequence ID" value="PIT86801.1"/>
    <property type="molecule type" value="Genomic_DNA"/>
</dbReference>
<dbReference type="GO" id="GO:0046474">
    <property type="term" value="P:glycerophospholipid biosynthetic process"/>
    <property type="evidence" value="ECO:0007669"/>
    <property type="project" value="TreeGrafter"/>
</dbReference>
<evidence type="ECO:0000313" key="11">
    <source>
        <dbReference type="EMBL" id="PIT86801.1"/>
    </source>
</evidence>
<evidence type="ECO:0000256" key="2">
    <source>
        <dbReference type="ARBA" id="ARBA00010441"/>
    </source>
</evidence>
<dbReference type="PIRSF" id="PIRSF000847">
    <property type="entry name" value="Phos_ph_gly_syn"/>
    <property type="match status" value="1"/>
</dbReference>
<feature type="transmembrane region" description="Helical" evidence="10">
    <location>
        <begin position="74"/>
        <end position="98"/>
    </location>
</feature>
<evidence type="ECO:0000256" key="3">
    <source>
        <dbReference type="ARBA" id="ARBA00022516"/>
    </source>
</evidence>
<evidence type="ECO:0000256" key="9">
    <source>
        <dbReference type="ARBA" id="ARBA00023264"/>
    </source>
</evidence>
<evidence type="ECO:0000256" key="5">
    <source>
        <dbReference type="ARBA" id="ARBA00022989"/>
    </source>
</evidence>
<feature type="transmembrane region" description="Helical" evidence="10">
    <location>
        <begin position="7"/>
        <end position="28"/>
    </location>
</feature>
<evidence type="ECO:0000256" key="7">
    <source>
        <dbReference type="ARBA" id="ARBA00023136"/>
    </source>
</evidence>
<dbReference type="Gene3D" id="1.20.120.1760">
    <property type="match status" value="1"/>
</dbReference>
<keyword evidence="6" id="KW-0443">Lipid metabolism</keyword>
<dbReference type="InterPro" id="IPR004570">
    <property type="entry name" value="Phosphatidylglycerol_P_synth"/>
</dbReference>
<proteinExistence type="inferred from homology"/>
<keyword evidence="7 10" id="KW-0472">Membrane</keyword>
<evidence type="ECO:0000256" key="4">
    <source>
        <dbReference type="ARBA" id="ARBA00022692"/>
    </source>
</evidence>
<dbReference type="AlphaFoldDB" id="A0A2M6W1Z7"/>
<keyword evidence="4 10" id="KW-0812">Transmembrane</keyword>
<comment type="similarity">
    <text evidence="2">Belongs to the CDP-alcohol phosphatidyltransferase class-I family.</text>
</comment>